<dbReference type="GO" id="GO:0005737">
    <property type="term" value="C:cytoplasm"/>
    <property type="evidence" value="ECO:0007669"/>
    <property type="project" value="TreeGrafter"/>
</dbReference>
<proteinExistence type="inferred from homology"/>
<gene>
    <name evidence="4" type="ORF">CG003_00245</name>
</gene>
<dbReference type="EMBL" id="CP022513">
    <property type="protein sequence ID" value="AVN64110.1"/>
    <property type="molecule type" value="Genomic_DNA"/>
</dbReference>
<keyword evidence="2" id="KW-1133">Transmembrane helix</keyword>
<dbReference type="InterPro" id="IPR001498">
    <property type="entry name" value="Impact_N"/>
</dbReference>
<evidence type="ECO:0000313" key="5">
    <source>
        <dbReference type="Proteomes" id="UP000239216"/>
    </source>
</evidence>
<dbReference type="InterPro" id="IPR023582">
    <property type="entry name" value="Impact"/>
</dbReference>
<comment type="similarity">
    <text evidence="1">Belongs to the IMPACT family.</text>
</comment>
<evidence type="ECO:0000256" key="2">
    <source>
        <dbReference type="SAM" id="Phobius"/>
    </source>
</evidence>
<dbReference type="Proteomes" id="UP000239216">
    <property type="component" value="Chromosome"/>
</dbReference>
<sequence>MKEFRLHIFHTCEVNFYLMPFCLLLNKFLTLIIIMIIIYLVKEKSTLKTIKTKMVYSETTEIKKSKFICTAFQVNSKEELEQFLKDFSLKDARHNCYAYKIGTKNVFGGYSDDGEPKGTAGKPIFNVIEKNNLTNICVLVTRYFGGIKLGAGPLTRAYTSSAANIIKTVELEEIKEINSLSITFKINNIKDIELFLSKNNIEIMNKIFNESLCIFELNTFEETLIEIKHLLN</sequence>
<reference evidence="4 5" key="1">
    <citation type="submission" date="2017-07" db="EMBL/GenBank/DDBJ databases">
        <title>Comparative genomic analysis of Mesoplasma florum.</title>
        <authorList>
            <person name="Baby V."/>
            <person name="Lachance J.-C."/>
            <person name="Gagnon J."/>
            <person name="Lucier J.-F."/>
            <person name="Matteau D."/>
            <person name="Knight T.F."/>
            <person name="Rodrigue S."/>
        </authorList>
    </citation>
    <scope>NUCLEOTIDE SEQUENCE [LARGE SCALE GENOMIC DNA]</scope>
    <source>
        <strain evidence="4 5">CnuA-2</strain>
    </source>
</reference>
<keyword evidence="2" id="KW-0812">Transmembrane</keyword>
<accession>A0A2R3P6I8</accession>
<keyword evidence="2" id="KW-0472">Membrane</keyword>
<dbReference type="PANTHER" id="PTHR16301">
    <property type="entry name" value="IMPACT-RELATED"/>
    <property type="match status" value="1"/>
</dbReference>
<dbReference type="InterPro" id="IPR036956">
    <property type="entry name" value="Impact_N_sf"/>
</dbReference>
<protein>
    <submittedName>
        <fullName evidence="4">Proline dipeptidase</fullName>
    </submittedName>
</protein>
<evidence type="ECO:0000259" key="3">
    <source>
        <dbReference type="Pfam" id="PF01205"/>
    </source>
</evidence>
<dbReference type="Gene3D" id="3.30.230.30">
    <property type="entry name" value="Impact, N-terminal domain"/>
    <property type="match status" value="1"/>
</dbReference>
<organism evidence="4 5">
    <name type="scientific">Mesoplasma florum</name>
    <name type="common">Acholeplasma florum</name>
    <dbReference type="NCBI Taxonomy" id="2151"/>
    <lineage>
        <taxon>Bacteria</taxon>
        <taxon>Bacillati</taxon>
        <taxon>Mycoplasmatota</taxon>
        <taxon>Mollicutes</taxon>
        <taxon>Entomoplasmatales</taxon>
        <taxon>Entomoplasmataceae</taxon>
        <taxon>Mesoplasma</taxon>
    </lineage>
</organism>
<evidence type="ECO:0000256" key="1">
    <source>
        <dbReference type="ARBA" id="ARBA00007665"/>
    </source>
</evidence>
<dbReference type="InterPro" id="IPR020568">
    <property type="entry name" value="Ribosomal_Su5_D2-typ_SF"/>
</dbReference>
<dbReference type="GO" id="GO:0006446">
    <property type="term" value="P:regulation of translational initiation"/>
    <property type="evidence" value="ECO:0007669"/>
    <property type="project" value="TreeGrafter"/>
</dbReference>
<dbReference type="Pfam" id="PF01205">
    <property type="entry name" value="Impact_N"/>
    <property type="match status" value="1"/>
</dbReference>
<evidence type="ECO:0000313" key="4">
    <source>
        <dbReference type="EMBL" id="AVN64110.1"/>
    </source>
</evidence>
<dbReference type="PANTHER" id="PTHR16301:SF20">
    <property type="entry name" value="IMPACT FAMILY MEMBER YIGZ"/>
    <property type="match status" value="1"/>
</dbReference>
<dbReference type="SUPFAM" id="SSF54211">
    <property type="entry name" value="Ribosomal protein S5 domain 2-like"/>
    <property type="match status" value="1"/>
</dbReference>
<feature type="transmembrane region" description="Helical" evidence="2">
    <location>
        <begin position="16"/>
        <end position="41"/>
    </location>
</feature>
<feature type="domain" description="Impact N-terminal" evidence="3">
    <location>
        <begin position="63"/>
        <end position="165"/>
    </location>
</feature>
<name>A0A2R3P6I8_MESFO</name>
<dbReference type="AlphaFoldDB" id="A0A2R3P6I8"/>